<dbReference type="EMBL" id="JBBAXC010000008">
    <property type="protein sequence ID" value="MEI5907564.1"/>
    <property type="molecule type" value="Genomic_DNA"/>
</dbReference>
<keyword evidence="3" id="KW-1185">Reference proteome</keyword>
<feature type="chain" id="PRO_5045412923" description="CBM-cenC domain-containing protein" evidence="1">
    <location>
        <begin position="33"/>
        <end position="636"/>
    </location>
</feature>
<keyword evidence="1" id="KW-0732">Signal</keyword>
<evidence type="ECO:0008006" key="4">
    <source>
        <dbReference type="Google" id="ProtNLM"/>
    </source>
</evidence>
<name>A0ABU8HEK1_9BACI</name>
<gene>
    <name evidence="2" type="ORF">WAK64_10905</name>
</gene>
<organism evidence="2 3">
    <name type="scientific">Bacillus spongiae</name>
    <dbReference type="NCBI Taxonomy" id="2683610"/>
    <lineage>
        <taxon>Bacteria</taxon>
        <taxon>Bacillati</taxon>
        <taxon>Bacillota</taxon>
        <taxon>Bacilli</taxon>
        <taxon>Bacillales</taxon>
        <taxon>Bacillaceae</taxon>
        <taxon>Bacillus</taxon>
    </lineage>
</organism>
<dbReference type="RefSeq" id="WP_336587004.1">
    <property type="nucleotide sequence ID" value="NZ_JBBAXC010000008.1"/>
</dbReference>
<accession>A0ABU8HEK1</accession>
<evidence type="ECO:0000256" key="1">
    <source>
        <dbReference type="SAM" id="SignalP"/>
    </source>
</evidence>
<dbReference type="Proteomes" id="UP001312865">
    <property type="component" value="Unassembled WGS sequence"/>
</dbReference>
<reference evidence="2 3" key="1">
    <citation type="journal article" date="2018" name="J. Microbiol.">
        <title>Bacillus spongiae sp. nov., isolated from sponge of Jeju Island.</title>
        <authorList>
            <person name="Lee G.E."/>
            <person name="Im W.T."/>
            <person name="Park J.S."/>
        </authorList>
    </citation>
    <scope>NUCLEOTIDE SEQUENCE [LARGE SCALE GENOMIC DNA]</scope>
    <source>
        <strain evidence="2 3">135PIL107-10</strain>
    </source>
</reference>
<evidence type="ECO:0000313" key="3">
    <source>
        <dbReference type="Proteomes" id="UP001312865"/>
    </source>
</evidence>
<comment type="caution">
    <text evidence="2">The sequence shown here is derived from an EMBL/GenBank/DDBJ whole genome shotgun (WGS) entry which is preliminary data.</text>
</comment>
<proteinExistence type="predicted"/>
<evidence type="ECO:0000313" key="2">
    <source>
        <dbReference type="EMBL" id="MEI5907564.1"/>
    </source>
</evidence>
<protein>
    <recommendedName>
        <fullName evidence="4">CBM-cenC domain-containing protein</fullName>
    </recommendedName>
</protein>
<feature type="signal peptide" evidence="1">
    <location>
        <begin position="1"/>
        <end position="32"/>
    </location>
</feature>
<sequence length="636" mass="71945">MKKIKKIFIATGVSSTLLLSSLSTTSPIAVNAQVFSVEGQATYYDTGNQPAIAVNESGRIFEIHQSGEGNNHIYYNLGKLKDKNITWDKGKDSGTQLVDSNGSSIEGVYAKNPEIFWLDDETILLTVNNVKDNTINSHLLKIINGAVTVVSSKNINIPYTKGPFSSVTHNSTMRTLSIDQNGNAVMFFQNKNDRHINFVVGQPQFDTSGTIVGIKWGDPIDTNNQLPENSRIASVVLGKDGTIVAANTILKKLFDGGYNADGRAYRSLGKMDKEYNVTWDEKNIQYDNDAYNIVLSISGDKVIESYTTLGDHRDLKSRLWKIRNVSLDSRTIEQQDDQGFYNNGKEQSLTLTDGYLIESHVDPAVLGRDDLYYSISEAEENINLTDFNQSGVTVTKKSDETVYGSPVYKLTANRADEIDYLNYTINGSFYTSQQEFSIWLRADKEQTATLRLRSEMKGWPFEPNFRTLNVKLTEEWKEYKITHGYQMRVEFIQAEIYPAGSRNGTGTIYAANPQIGEKGEMYQSYLEKLVELSENLRIDGNTLIVPFGVAWPSTDNDKYKVVMRIGKYDLNEGWITKDYDYDNQQLIDRGEVQLGMWREQAEWNTLYRAMALVLDTETGNVLYHSYNGYYMMPEQP</sequence>